<accession>A0A3T0MY27</accession>
<dbReference type="Proteomes" id="UP000283063">
    <property type="component" value="Chromosome"/>
</dbReference>
<evidence type="ECO:0000313" key="2">
    <source>
        <dbReference type="Proteomes" id="UP000283063"/>
    </source>
</evidence>
<keyword evidence="2" id="KW-1185">Reference proteome</keyword>
<dbReference type="KEGG" id="sedi:EBB79_01270"/>
<organism evidence="1 2">
    <name type="scientific">Parasedimentitalea marina</name>
    <dbReference type="NCBI Taxonomy" id="2483033"/>
    <lineage>
        <taxon>Bacteria</taxon>
        <taxon>Pseudomonadati</taxon>
        <taxon>Pseudomonadota</taxon>
        <taxon>Alphaproteobacteria</taxon>
        <taxon>Rhodobacterales</taxon>
        <taxon>Paracoccaceae</taxon>
        <taxon>Parasedimentitalea</taxon>
    </lineage>
</organism>
<evidence type="ECO:0000313" key="1">
    <source>
        <dbReference type="EMBL" id="AZV76659.1"/>
    </source>
</evidence>
<reference evidence="1 2" key="1">
    <citation type="submission" date="2018-10" db="EMBL/GenBank/DDBJ databases">
        <title>Parasedimentitalea marina sp. nov., a psychrophilic bacterium isolated from deep seawater of the New Britain Trench.</title>
        <authorList>
            <person name="Cao J."/>
        </authorList>
    </citation>
    <scope>NUCLEOTIDE SEQUENCE [LARGE SCALE GENOMIC DNA]</scope>
    <source>
        <strain evidence="1 2">W43</strain>
    </source>
</reference>
<dbReference type="AlphaFoldDB" id="A0A3T0MY27"/>
<sequence>MSYTIEGAMKDILYADDSSAIGAEEVWKRLKNSNESFLREGSLIKFKTNHTAGNHYHYALAVRFNHDEDLSFVGLGGRTWGYGVCTLKKEARFEEKKCTVSVPWLLKNFNAIVEPLDIDDVWYVEDALDFVLSLTEDLE</sequence>
<protein>
    <submittedName>
        <fullName evidence="1">Uncharacterized protein</fullName>
    </submittedName>
</protein>
<dbReference type="EMBL" id="CP033219">
    <property type="protein sequence ID" value="AZV76659.1"/>
    <property type="molecule type" value="Genomic_DNA"/>
</dbReference>
<gene>
    <name evidence="1" type="ORF">EBB79_01270</name>
</gene>
<proteinExistence type="predicted"/>
<name>A0A3T0MY27_9RHOB</name>